<dbReference type="Proteomes" id="UP001168877">
    <property type="component" value="Unassembled WGS sequence"/>
</dbReference>
<evidence type="ECO:0000256" key="1">
    <source>
        <dbReference type="SAM" id="MobiDB-lite"/>
    </source>
</evidence>
<proteinExistence type="predicted"/>
<evidence type="ECO:0008006" key="4">
    <source>
        <dbReference type="Google" id="ProtNLM"/>
    </source>
</evidence>
<name>A0AA39S843_ACESA</name>
<dbReference type="AlphaFoldDB" id="A0AA39S843"/>
<comment type="caution">
    <text evidence="2">The sequence shown here is derived from an EMBL/GenBank/DDBJ whole genome shotgun (WGS) entry which is preliminary data.</text>
</comment>
<dbReference type="EMBL" id="JAUESC010000381">
    <property type="protein sequence ID" value="KAK0589387.1"/>
    <property type="molecule type" value="Genomic_DNA"/>
</dbReference>
<sequence length="159" mass="18143">MKEGSSVQEHVLGMMPHFNTNEVNDGTIDEACQVSIILTTLSKSFYQFKSNYGMNKLKFNPTQLLNELTTFESMIKDNKSKTSEANVVKPSSSGLKKRKRFVGKVKAKPKKKQVQNKKMSTTTDKAKGKCFHCDKVGHWKMNYPQYLDELSKKKKVKVD</sequence>
<dbReference type="SUPFAM" id="SSF57756">
    <property type="entry name" value="Retrovirus zinc finger-like domains"/>
    <property type="match status" value="1"/>
</dbReference>
<reference evidence="2" key="1">
    <citation type="journal article" date="2022" name="Plant J.">
        <title>Strategies of tolerance reflected in two North American maple genomes.</title>
        <authorList>
            <person name="McEvoy S.L."/>
            <person name="Sezen U.U."/>
            <person name="Trouern-Trend A."/>
            <person name="McMahon S.M."/>
            <person name="Schaberg P.G."/>
            <person name="Yang J."/>
            <person name="Wegrzyn J.L."/>
            <person name="Swenson N.G."/>
        </authorList>
    </citation>
    <scope>NUCLEOTIDE SEQUENCE</scope>
    <source>
        <strain evidence="2">NS2018</strain>
    </source>
</reference>
<dbReference type="GO" id="GO:0003676">
    <property type="term" value="F:nucleic acid binding"/>
    <property type="evidence" value="ECO:0007669"/>
    <property type="project" value="InterPro"/>
</dbReference>
<accession>A0AA39S843</accession>
<gene>
    <name evidence="2" type="ORF">LWI29_013569</name>
</gene>
<protein>
    <recommendedName>
        <fullName evidence="4">Gag/pol protein</fullName>
    </recommendedName>
</protein>
<evidence type="ECO:0000313" key="3">
    <source>
        <dbReference type="Proteomes" id="UP001168877"/>
    </source>
</evidence>
<dbReference type="InterPro" id="IPR036875">
    <property type="entry name" value="Znf_CCHC_sf"/>
</dbReference>
<reference evidence="2" key="2">
    <citation type="submission" date="2023-06" db="EMBL/GenBank/DDBJ databases">
        <authorList>
            <person name="Swenson N.G."/>
            <person name="Wegrzyn J.L."/>
            <person name="Mcevoy S.L."/>
        </authorList>
    </citation>
    <scope>NUCLEOTIDE SEQUENCE</scope>
    <source>
        <strain evidence="2">NS2018</strain>
        <tissue evidence="2">Leaf</tissue>
    </source>
</reference>
<keyword evidence="3" id="KW-1185">Reference proteome</keyword>
<feature type="region of interest" description="Disordered" evidence="1">
    <location>
        <begin position="101"/>
        <end position="121"/>
    </location>
</feature>
<organism evidence="2 3">
    <name type="scientific">Acer saccharum</name>
    <name type="common">Sugar maple</name>
    <dbReference type="NCBI Taxonomy" id="4024"/>
    <lineage>
        <taxon>Eukaryota</taxon>
        <taxon>Viridiplantae</taxon>
        <taxon>Streptophyta</taxon>
        <taxon>Embryophyta</taxon>
        <taxon>Tracheophyta</taxon>
        <taxon>Spermatophyta</taxon>
        <taxon>Magnoliopsida</taxon>
        <taxon>eudicotyledons</taxon>
        <taxon>Gunneridae</taxon>
        <taxon>Pentapetalae</taxon>
        <taxon>rosids</taxon>
        <taxon>malvids</taxon>
        <taxon>Sapindales</taxon>
        <taxon>Sapindaceae</taxon>
        <taxon>Hippocastanoideae</taxon>
        <taxon>Acereae</taxon>
        <taxon>Acer</taxon>
    </lineage>
</organism>
<evidence type="ECO:0000313" key="2">
    <source>
        <dbReference type="EMBL" id="KAK0589387.1"/>
    </source>
</evidence>
<feature type="compositionally biased region" description="Basic residues" evidence="1">
    <location>
        <begin position="101"/>
        <end position="115"/>
    </location>
</feature>
<dbReference type="GO" id="GO:0008270">
    <property type="term" value="F:zinc ion binding"/>
    <property type="evidence" value="ECO:0007669"/>
    <property type="project" value="InterPro"/>
</dbReference>